<gene>
    <name evidence="7" type="ORF">K1X11_016790</name>
</gene>
<evidence type="ECO:0000256" key="2">
    <source>
        <dbReference type="ARBA" id="ARBA00022723"/>
    </source>
</evidence>
<feature type="transmembrane region" description="Helical" evidence="5">
    <location>
        <begin position="323"/>
        <end position="345"/>
    </location>
</feature>
<dbReference type="InterPro" id="IPR036259">
    <property type="entry name" value="MFS_trans_sf"/>
</dbReference>
<protein>
    <submittedName>
        <fullName evidence="7">Cbb3-type cytochrome c oxidase subunit II</fullName>
    </submittedName>
</protein>
<feature type="transmembrane region" description="Helical" evidence="5">
    <location>
        <begin position="297"/>
        <end position="316"/>
    </location>
</feature>
<proteinExistence type="predicted"/>
<dbReference type="SUPFAM" id="SSF103473">
    <property type="entry name" value="MFS general substrate transporter"/>
    <property type="match status" value="1"/>
</dbReference>
<feature type="transmembrane region" description="Helical" evidence="5">
    <location>
        <begin position="351"/>
        <end position="369"/>
    </location>
</feature>
<accession>A0ABZ1C846</accession>
<feature type="transmembrane region" description="Helical" evidence="5">
    <location>
        <begin position="60"/>
        <end position="81"/>
    </location>
</feature>
<feature type="transmembrane region" description="Helical" evidence="5">
    <location>
        <begin position="113"/>
        <end position="135"/>
    </location>
</feature>
<keyword evidence="2 4" id="KW-0479">Metal-binding</keyword>
<feature type="transmembrane region" description="Helical" evidence="5">
    <location>
        <begin position="174"/>
        <end position="194"/>
    </location>
</feature>
<feature type="transmembrane region" description="Helical" evidence="5">
    <location>
        <begin position="147"/>
        <end position="168"/>
    </location>
</feature>
<dbReference type="RefSeq" id="WP_221031396.1">
    <property type="nucleotide sequence ID" value="NZ_CP139781.1"/>
</dbReference>
<dbReference type="InterPro" id="IPR036909">
    <property type="entry name" value="Cyt_c-like_dom_sf"/>
</dbReference>
<feature type="transmembrane region" description="Helical" evidence="5">
    <location>
        <begin position="24"/>
        <end position="48"/>
    </location>
</feature>
<dbReference type="EMBL" id="CP139781">
    <property type="protein sequence ID" value="WRQ86475.1"/>
    <property type="molecule type" value="Genomic_DNA"/>
</dbReference>
<evidence type="ECO:0000256" key="1">
    <source>
        <dbReference type="ARBA" id="ARBA00022617"/>
    </source>
</evidence>
<dbReference type="Gene3D" id="1.10.760.10">
    <property type="entry name" value="Cytochrome c-like domain"/>
    <property type="match status" value="1"/>
</dbReference>
<keyword evidence="3 4" id="KW-0408">Iron</keyword>
<sequence length="520" mass="54872">MKYVAQVRPGPKSGVTEFTPEKSALIAAGAVIAATYFYFLIYAEFALLELAKPVVGDEAWRLRGLMFALGAGGLIGSIWAAKRFNVLSLQARLSWSLRGCAVGAALALGSQNWALLLVSALVSGGALGALTVNLATSLRPVIGTSKLGWVIGWGTGLAYLLCNVPWVFEASPRLQTIMAAVVAASASVFSPFLAPQEPSVSPEREYAPSGLLRWVGVLLMLVWLDSAAFFVIQHEAGLKEQTWVGAAQLWGNGVVHLGLALLAGRLLDRGVRVALPVVAFALLAAGCLLLGDGGSGLAAWFYAAGVSLYSVVLVYYPARGGRAWQAAVVYGLAGWVGSALGIGMAQDLARVPGAFLVVAGVVIAVMVGWRWKALRAAAMVAVIVVGMGVVGAEVRAEVIGDKEKEVAVALGREVYIAEGCIHCHSQYLRPSVPAERAEAAGLTVEPGEPPLFGNRRQGPDLMAIGRRLPSADWHREHLRDPRKVRPGSRMPAYAYLFAEGDERGPALVAYLMSLGSPVTP</sequence>
<dbReference type="InterPro" id="IPR009056">
    <property type="entry name" value="Cyt_c-like_dom"/>
</dbReference>
<evidence type="ECO:0000256" key="3">
    <source>
        <dbReference type="ARBA" id="ARBA00023004"/>
    </source>
</evidence>
<keyword evidence="5" id="KW-0472">Membrane</keyword>
<feature type="transmembrane region" description="Helical" evidence="5">
    <location>
        <begin position="271"/>
        <end position="291"/>
    </location>
</feature>
<keyword evidence="5" id="KW-1133">Transmembrane helix</keyword>
<keyword evidence="5" id="KW-0812">Transmembrane</keyword>
<reference evidence="7 8" key="1">
    <citation type="submission" date="2021-08" db="EMBL/GenBank/DDBJ databases">
        <authorList>
            <person name="Zhang D."/>
            <person name="Zhang A."/>
            <person name="Wang L."/>
        </authorList>
    </citation>
    <scope>NUCLEOTIDE SEQUENCE [LARGE SCALE GENOMIC DNA]</scope>
    <source>
        <strain evidence="7 8">WL0086</strain>
    </source>
</reference>
<feature type="domain" description="Cytochrome c" evidence="6">
    <location>
        <begin position="406"/>
        <end position="515"/>
    </location>
</feature>
<keyword evidence="8" id="KW-1185">Reference proteome</keyword>
<dbReference type="SUPFAM" id="SSF46626">
    <property type="entry name" value="Cytochrome c"/>
    <property type="match status" value="1"/>
</dbReference>
<evidence type="ECO:0000313" key="7">
    <source>
        <dbReference type="EMBL" id="WRQ86475.1"/>
    </source>
</evidence>
<feature type="transmembrane region" description="Helical" evidence="5">
    <location>
        <begin position="244"/>
        <end position="264"/>
    </location>
</feature>
<dbReference type="Pfam" id="PF02433">
    <property type="entry name" value="FixO"/>
    <property type="match status" value="1"/>
</dbReference>
<evidence type="ECO:0000256" key="4">
    <source>
        <dbReference type="PROSITE-ProRule" id="PRU00433"/>
    </source>
</evidence>
<reference evidence="7 8" key="2">
    <citation type="submission" date="2023-12" db="EMBL/GenBank/DDBJ databases">
        <title>Description of an unclassified Opitutus bacterium of Verrucomicrobiota.</title>
        <authorList>
            <person name="Zhang D.-F."/>
        </authorList>
    </citation>
    <scope>NUCLEOTIDE SEQUENCE [LARGE SCALE GENOMIC DNA]</scope>
    <source>
        <strain evidence="7 8">WL0086</strain>
    </source>
</reference>
<name>A0ABZ1C846_9BACT</name>
<feature type="transmembrane region" description="Helical" evidence="5">
    <location>
        <begin position="214"/>
        <end position="232"/>
    </location>
</feature>
<evidence type="ECO:0000259" key="6">
    <source>
        <dbReference type="PROSITE" id="PS51007"/>
    </source>
</evidence>
<keyword evidence="1 4" id="KW-0349">Heme</keyword>
<dbReference type="PROSITE" id="PS51007">
    <property type="entry name" value="CYTC"/>
    <property type="match status" value="1"/>
</dbReference>
<dbReference type="Proteomes" id="UP000738431">
    <property type="component" value="Chromosome"/>
</dbReference>
<evidence type="ECO:0000313" key="8">
    <source>
        <dbReference type="Proteomes" id="UP000738431"/>
    </source>
</evidence>
<dbReference type="InterPro" id="IPR003468">
    <property type="entry name" value="Cyt_c_oxidase_monohaem-su/FixO"/>
</dbReference>
<organism evidence="7 8">
    <name type="scientific">Actomonas aquatica</name>
    <dbReference type="NCBI Taxonomy" id="2866162"/>
    <lineage>
        <taxon>Bacteria</taxon>
        <taxon>Pseudomonadati</taxon>
        <taxon>Verrucomicrobiota</taxon>
        <taxon>Opitutia</taxon>
        <taxon>Opitutales</taxon>
        <taxon>Opitutaceae</taxon>
        <taxon>Actomonas</taxon>
    </lineage>
</organism>
<evidence type="ECO:0000256" key="5">
    <source>
        <dbReference type="SAM" id="Phobius"/>
    </source>
</evidence>